<dbReference type="KEGG" id="elm:ELI_0627"/>
<evidence type="ECO:0000313" key="2">
    <source>
        <dbReference type="EMBL" id="SHL48579.1"/>
    </source>
</evidence>
<evidence type="ECO:0000313" key="4">
    <source>
        <dbReference type="Proteomes" id="UP000586254"/>
    </source>
</evidence>
<evidence type="ECO:0000313" key="3">
    <source>
        <dbReference type="Proteomes" id="UP000184012"/>
    </source>
</evidence>
<reference evidence="1 4" key="2">
    <citation type="submission" date="2020-07" db="EMBL/GenBank/DDBJ databases">
        <title>Organ Donor 1.</title>
        <authorList>
            <person name="Marsh A.J."/>
            <person name="Azcarate-Peril M.A."/>
        </authorList>
    </citation>
    <scope>NUCLEOTIDE SEQUENCE [LARGE SCALE GENOMIC DNA]</scope>
    <source>
        <strain evidence="1 4">AMC0717</strain>
    </source>
</reference>
<proteinExistence type="predicted"/>
<dbReference type="EMBL" id="JACCKS010000001">
    <property type="protein sequence ID" value="NZA36729.1"/>
    <property type="molecule type" value="Genomic_DNA"/>
</dbReference>
<dbReference type="RefSeq" id="WP_013378965.1">
    <property type="nucleotide sequence ID" value="NC_014624.2"/>
</dbReference>
<dbReference type="Proteomes" id="UP000586254">
    <property type="component" value="Unassembled WGS sequence"/>
</dbReference>
<dbReference type="HOGENOM" id="CLU_1084813_0_0_9"/>
<comment type="caution">
    <text evidence="2">The sequence shown here is derived from an EMBL/GenBank/DDBJ whole genome shotgun (WGS) entry which is preliminary data.</text>
</comment>
<accession>A0AB74F1T8</accession>
<dbReference type="GeneID" id="68362024"/>
<dbReference type="EMBL" id="FRBP01000005">
    <property type="protein sequence ID" value="SHL48579.1"/>
    <property type="molecule type" value="Genomic_DNA"/>
</dbReference>
<reference evidence="2 3" key="1">
    <citation type="submission" date="2016-11" db="EMBL/GenBank/DDBJ databases">
        <authorList>
            <person name="Varghese N."/>
            <person name="Submissions S."/>
        </authorList>
    </citation>
    <scope>NUCLEOTIDE SEQUENCE [LARGE SCALE GENOMIC DNA]</scope>
    <source>
        <strain evidence="2 3">FD</strain>
    </source>
</reference>
<gene>
    <name evidence="1" type="ORF">H0N91_00900</name>
    <name evidence="2" type="ORF">SAMN04515649_105187</name>
</gene>
<protein>
    <recommendedName>
        <fullName evidence="5">Camelysin metallo-endopeptidase</fullName>
    </recommendedName>
</protein>
<evidence type="ECO:0000313" key="1">
    <source>
        <dbReference type="EMBL" id="NZA36729.1"/>
    </source>
</evidence>
<sequence>MDKKKKRLAKGLVAAALVGVIAVGSTLAYLSANTGQKTNKFTGAKIEGSTEENFTPPESYLPGQNIEKQPWIQIKAGSAKANVAIVVDYIGDDGNTKLSQEEFKRYAEVKDWNLGEEGSATWRKVADSKDGKSELYIYNEVVDASTSKQDVSTQFLFNSVTVNPNLRTVTDADKDTTQVYSGKNKTGLTDFSKVTDTIAGTYYYDQNNNVLIKNNLPEFTIDVSGFAVQSENLGDSTASAELTKLANEGRTGNQQF</sequence>
<name>A0AB74F1T8_9FIRM</name>
<dbReference type="Proteomes" id="UP000184012">
    <property type="component" value="Unassembled WGS sequence"/>
</dbReference>
<dbReference type="AlphaFoldDB" id="A0AB74F1T8"/>
<organism evidence="2 3">
    <name type="scientific">Eubacterium callanderi</name>
    <dbReference type="NCBI Taxonomy" id="53442"/>
    <lineage>
        <taxon>Bacteria</taxon>
        <taxon>Bacillati</taxon>
        <taxon>Bacillota</taxon>
        <taxon>Clostridia</taxon>
        <taxon>Eubacteriales</taxon>
        <taxon>Eubacteriaceae</taxon>
        <taxon>Eubacterium</taxon>
    </lineage>
</organism>
<evidence type="ECO:0008006" key="5">
    <source>
        <dbReference type="Google" id="ProtNLM"/>
    </source>
</evidence>
<dbReference type="eggNOG" id="ENOG5034BZJ">
    <property type="taxonomic scope" value="Bacteria"/>
</dbReference>